<evidence type="ECO:0000313" key="2">
    <source>
        <dbReference type="EMBL" id="MEE6307999.1"/>
    </source>
</evidence>
<dbReference type="SUPFAM" id="SSF51905">
    <property type="entry name" value="FAD/NAD(P)-binding domain"/>
    <property type="match status" value="1"/>
</dbReference>
<reference evidence="2 3" key="1">
    <citation type="submission" date="2024-01" db="EMBL/GenBank/DDBJ databases">
        <title>Genome insights into Plantactinospora veratri sp. nov.</title>
        <authorList>
            <person name="Wang L."/>
        </authorList>
    </citation>
    <scope>NUCLEOTIDE SEQUENCE [LARGE SCALE GENOMIC DNA]</scope>
    <source>
        <strain evidence="2 3">NEAU-FHS4</strain>
    </source>
</reference>
<dbReference type="PANTHER" id="PTHR42685">
    <property type="entry name" value="GERANYLGERANYL DIPHOSPHATE REDUCTASE"/>
    <property type="match status" value="1"/>
</dbReference>
<accession>A0ABU7SDH2</accession>
<dbReference type="Pfam" id="PF01494">
    <property type="entry name" value="FAD_binding_3"/>
    <property type="match status" value="1"/>
</dbReference>
<comment type="caution">
    <text evidence="2">The sequence shown here is derived from an EMBL/GenBank/DDBJ whole genome shotgun (WGS) entry which is preliminary data.</text>
</comment>
<dbReference type="RefSeq" id="WP_331208273.1">
    <property type="nucleotide sequence ID" value="NZ_JAZGQL010000008.1"/>
</dbReference>
<dbReference type="Proteomes" id="UP001339911">
    <property type="component" value="Unassembled WGS sequence"/>
</dbReference>
<dbReference type="EC" id="1.-.-.-" evidence="2"/>
<evidence type="ECO:0000259" key="1">
    <source>
        <dbReference type="Pfam" id="PF01494"/>
    </source>
</evidence>
<dbReference type="InterPro" id="IPR002938">
    <property type="entry name" value="FAD-bd"/>
</dbReference>
<sequence>MPARGYDVIVVGSRVAGAATAMLLGRRGLRVLAVDRARFPSDTLSTHQVQVPGVARLHRWGLLERLAAAGTPASREIRLDTGDVVLAGRYPGYQGVDALYSPRRTLLDALLVDAAREAGVEVREGFDVDELVRDRDRVVGVRGRQRGGTPVTETAALVIGADGKRSMVAARVRAAAYRERPASTFACYTYWSGVALAGGEFYQRPGRTVAVFPTNDGLTIAYVAGRATDFPAFRADVESHYLATLDDCGDLGARVRAGERAERFRLTPDVPNAFRVPHGPGWALVGDAGLVMDPITGQGIGNAFRDVELLVEAVAAGLDSGDRLDAELAGYRARRDAAALPMYDLTLDLASFRPPRAVDRELFVALSERPAAVDQFLGVLSGAVPMSRFRSPRNLLTLLGPRALVRIAAADLLRR</sequence>
<dbReference type="PRINTS" id="PR00420">
    <property type="entry name" value="RNGMNOXGNASE"/>
</dbReference>
<protein>
    <submittedName>
        <fullName evidence="2">NAD(P)/FAD-dependent oxidoreductase</fullName>
        <ecNumber evidence="2">1.-.-.-</ecNumber>
    </submittedName>
</protein>
<dbReference type="GO" id="GO:0016491">
    <property type="term" value="F:oxidoreductase activity"/>
    <property type="evidence" value="ECO:0007669"/>
    <property type="project" value="UniProtKB-KW"/>
</dbReference>
<dbReference type="Gene3D" id="3.50.50.60">
    <property type="entry name" value="FAD/NAD(P)-binding domain"/>
    <property type="match status" value="1"/>
</dbReference>
<name>A0ABU7SDH2_9ACTN</name>
<organism evidence="2 3">
    <name type="scientific">Plantactinospora veratri</name>
    <dbReference type="NCBI Taxonomy" id="1436122"/>
    <lineage>
        <taxon>Bacteria</taxon>
        <taxon>Bacillati</taxon>
        <taxon>Actinomycetota</taxon>
        <taxon>Actinomycetes</taxon>
        <taxon>Micromonosporales</taxon>
        <taxon>Micromonosporaceae</taxon>
        <taxon>Plantactinospora</taxon>
    </lineage>
</organism>
<proteinExistence type="predicted"/>
<feature type="domain" description="FAD-binding" evidence="1">
    <location>
        <begin position="6"/>
        <end position="340"/>
    </location>
</feature>
<gene>
    <name evidence="2" type="ORF">V1634_14315</name>
</gene>
<dbReference type="InterPro" id="IPR050407">
    <property type="entry name" value="Geranylgeranyl_reductase"/>
</dbReference>
<dbReference type="PANTHER" id="PTHR42685:SF22">
    <property type="entry name" value="CONDITIONED MEDIUM FACTOR RECEPTOR 1"/>
    <property type="match status" value="1"/>
</dbReference>
<keyword evidence="3" id="KW-1185">Reference proteome</keyword>
<evidence type="ECO:0000313" key="3">
    <source>
        <dbReference type="Proteomes" id="UP001339911"/>
    </source>
</evidence>
<keyword evidence="2" id="KW-0560">Oxidoreductase</keyword>
<dbReference type="EMBL" id="JAZGQL010000008">
    <property type="protein sequence ID" value="MEE6307999.1"/>
    <property type="molecule type" value="Genomic_DNA"/>
</dbReference>
<dbReference type="InterPro" id="IPR036188">
    <property type="entry name" value="FAD/NAD-bd_sf"/>
</dbReference>